<accession>A0A8T0ER37</accession>
<proteinExistence type="predicted"/>
<feature type="region of interest" description="Disordered" evidence="1">
    <location>
        <begin position="1"/>
        <end position="45"/>
    </location>
</feature>
<protein>
    <submittedName>
        <fullName evidence="2">Uncharacterized protein</fullName>
    </submittedName>
</protein>
<dbReference type="EMBL" id="JABXBU010002072">
    <property type="protein sequence ID" value="KAF8777948.1"/>
    <property type="molecule type" value="Genomic_DNA"/>
</dbReference>
<dbReference type="Proteomes" id="UP000807504">
    <property type="component" value="Unassembled WGS sequence"/>
</dbReference>
<evidence type="ECO:0000256" key="1">
    <source>
        <dbReference type="SAM" id="MobiDB-lite"/>
    </source>
</evidence>
<keyword evidence="3" id="KW-1185">Reference proteome</keyword>
<reference evidence="2" key="1">
    <citation type="journal article" date="2020" name="bioRxiv">
        <title>Chromosome-level reference genome of the European wasp spider Argiope bruennichi: a resource for studies on range expansion and evolutionary adaptation.</title>
        <authorList>
            <person name="Sheffer M.M."/>
            <person name="Hoppe A."/>
            <person name="Krehenwinkel H."/>
            <person name="Uhl G."/>
            <person name="Kuss A.W."/>
            <person name="Jensen L."/>
            <person name="Jensen C."/>
            <person name="Gillespie R.G."/>
            <person name="Hoff K.J."/>
            <person name="Prost S."/>
        </authorList>
    </citation>
    <scope>NUCLEOTIDE SEQUENCE</scope>
</reference>
<reference evidence="2" key="2">
    <citation type="submission" date="2020-06" db="EMBL/GenBank/DDBJ databases">
        <authorList>
            <person name="Sheffer M."/>
        </authorList>
    </citation>
    <scope>NUCLEOTIDE SEQUENCE</scope>
</reference>
<dbReference type="AlphaFoldDB" id="A0A8T0ER37"/>
<comment type="caution">
    <text evidence="2">The sequence shown here is derived from an EMBL/GenBank/DDBJ whole genome shotgun (WGS) entry which is preliminary data.</text>
</comment>
<name>A0A8T0ER37_ARGBR</name>
<sequence length="74" mass="8378">MTDVEVAQDLTMDNRPGKDQSDQSDQSDLSHSEENNNECKSSETTDELASLKNTYVCNAHINSEWHNTCPYILE</sequence>
<evidence type="ECO:0000313" key="3">
    <source>
        <dbReference type="Proteomes" id="UP000807504"/>
    </source>
</evidence>
<organism evidence="2 3">
    <name type="scientific">Argiope bruennichi</name>
    <name type="common">Wasp spider</name>
    <name type="synonym">Aranea bruennichi</name>
    <dbReference type="NCBI Taxonomy" id="94029"/>
    <lineage>
        <taxon>Eukaryota</taxon>
        <taxon>Metazoa</taxon>
        <taxon>Ecdysozoa</taxon>
        <taxon>Arthropoda</taxon>
        <taxon>Chelicerata</taxon>
        <taxon>Arachnida</taxon>
        <taxon>Araneae</taxon>
        <taxon>Araneomorphae</taxon>
        <taxon>Entelegynae</taxon>
        <taxon>Araneoidea</taxon>
        <taxon>Araneidae</taxon>
        <taxon>Argiope</taxon>
    </lineage>
</organism>
<gene>
    <name evidence="2" type="ORF">HNY73_014728</name>
</gene>
<evidence type="ECO:0000313" key="2">
    <source>
        <dbReference type="EMBL" id="KAF8777948.1"/>
    </source>
</evidence>